<proteinExistence type="predicted"/>
<organism evidence="2 3">
    <name type="scientific">Pseudooceanicola albus</name>
    <dbReference type="NCBI Taxonomy" id="2692189"/>
    <lineage>
        <taxon>Bacteria</taxon>
        <taxon>Pseudomonadati</taxon>
        <taxon>Pseudomonadota</taxon>
        <taxon>Alphaproteobacteria</taxon>
        <taxon>Rhodobacterales</taxon>
        <taxon>Paracoccaceae</taxon>
        <taxon>Pseudooceanicola</taxon>
    </lineage>
</organism>
<keyword evidence="3" id="KW-1185">Reference proteome</keyword>
<feature type="domain" description="Type 4 secretion system PilS N-terminal" evidence="1">
    <location>
        <begin position="48"/>
        <end position="111"/>
    </location>
</feature>
<evidence type="ECO:0000313" key="2">
    <source>
        <dbReference type="EMBL" id="MXN19126.1"/>
    </source>
</evidence>
<dbReference type="InterPro" id="IPR014911">
    <property type="entry name" value="PilS_N"/>
</dbReference>
<evidence type="ECO:0000313" key="3">
    <source>
        <dbReference type="Proteomes" id="UP000477911"/>
    </source>
</evidence>
<comment type="caution">
    <text evidence="2">The sequence shown here is derived from an EMBL/GenBank/DDBJ whole genome shotgun (WGS) entry which is preliminary data.</text>
</comment>
<reference evidence="2 3" key="1">
    <citation type="submission" date="2019-12" db="EMBL/GenBank/DDBJ databases">
        <authorList>
            <person name="Li M."/>
        </authorList>
    </citation>
    <scope>NUCLEOTIDE SEQUENCE [LARGE SCALE GENOMIC DNA]</scope>
    <source>
        <strain evidence="2 3">GBMRC 2024</strain>
    </source>
</reference>
<dbReference type="EMBL" id="WUMU01000016">
    <property type="protein sequence ID" value="MXN19126.1"/>
    <property type="molecule type" value="Genomic_DNA"/>
</dbReference>
<name>A0A6L7G6V2_9RHOB</name>
<dbReference type="Pfam" id="PF08805">
    <property type="entry name" value="PilS"/>
    <property type="match status" value="1"/>
</dbReference>
<accession>A0A6L7G6V2</accession>
<evidence type="ECO:0000259" key="1">
    <source>
        <dbReference type="Pfam" id="PF08805"/>
    </source>
</evidence>
<sequence>MPEIDEIATVIGSGDLSTSDLMVMFCQSLDAGGKVTVANFLAAFDIAIKGAAANFTTSTITNLTAQTAIITSLQFLSGKTITNLYAGSVTVTLADTDTLTAQTVTATLTGATTAMHLQAALTEALPDGLILQGAWISAADTISFKVYNVTDTLIAGASYTARVAAFSIA</sequence>
<dbReference type="Proteomes" id="UP000477911">
    <property type="component" value="Unassembled WGS sequence"/>
</dbReference>
<dbReference type="RefSeq" id="WP_160895243.1">
    <property type="nucleotide sequence ID" value="NZ_WUMU01000016.1"/>
</dbReference>
<dbReference type="AlphaFoldDB" id="A0A6L7G6V2"/>
<gene>
    <name evidence="2" type="ORF">GR170_14880</name>
</gene>
<protein>
    <recommendedName>
        <fullName evidence="1">Type 4 secretion system PilS N-terminal domain-containing protein</fullName>
    </recommendedName>
</protein>